<evidence type="ECO:0000256" key="1">
    <source>
        <dbReference type="SAM" id="MobiDB-lite"/>
    </source>
</evidence>
<proteinExistence type="predicted"/>
<keyword evidence="3" id="KW-1185">Reference proteome</keyword>
<dbReference type="RefSeq" id="WP_378964018.1">
    <property type="nucleotide sequence ID" value="NZ_JBHTBJ010000001.1"/>
</dbReference>
<organism evidence="2 3">
    <name type="scientific">Paractinoplanes rhizophilus</name>
    <dbReference type="NCBI Taxonomy" id="1416877"/>
    <lineage>
        <taxon>Bacteria</taxon>
        <taxon>Bacillati</taxon>
        <taxon>Actinomycetota</taxon>
        <taxon>Actinomycetes</taxon>
        <taxon>Micromonosporales</taxon>
        <taxon>Micromonosporaceae</taxon>
        <taxon>Paractinoplanes</taxon>
    </lineage>
</organism>
<sequence length="75" mass="8223">MSSDEQTVHGASTDQHITGREEEETFLTDEPPTATTPASGSSNAGINKLRANQQEPEAQKLRAGQQEQRSEAERR</sequence>
<dbReference type="EMBL" id="JBHTBJ010000001">
    <property type="protein sequence ID" value="MFC7272636.1"/>
    <property type="molecule type" value="Genomic_DNA"/>
</dbReference>
<evidence type="ECO:0000313" key="3">
    <source>
        <dbReference type="Proteomes" id="UP001596548"/>
    </source>
</evidence>
<feature type="compositionally biased region" description="Polar residues" evidence="1">
    <location>
        <begin position="33"/>
        <end position="56"/>
    </location>
</feature>
<name>A0ABW2HLR5_9ACTN</name>
<gene>
    <name evidence="2" type="ORF">ACFQS1_01465</name>
</gene>
<dbReference type="Proteomes" id="UP001596548">
    <property type="component" value="Unassembled WGS sequence"/>
</dbReference>
<protein>
    <submittedName>
        <fullName evidence="2">Uncharacterized protein</fullName>
    </submittedName>
</protein>
<evidence type="ECO:0000313" key="2">
    <source>
        <dbReference type="EMBL" id="MFC7272636.1"/>
    </source>
</evidence>
<reference evidence="3" key="1">
    <citation type="journal article" date="2019" name="Int. J. Syst. Evol. Microbiol.">
        <title>The Global Catalogue of Microorganisms (GCM) 10K type strain sequencing project: providing services to taxonomists for standard genome sequencing and annotation.</title>
        <authorList>
            <consortium name="The Broad Institute Genomics Platform"/>
            <consortium name="The Broad Institute Genome Sequencing Center for Infectious Disease"/>
            <person name="Wu L."/>
            <person name="Ma J."/>
        </authorList>
    </citation>
    <scope>NUCLEOTIDE SEQUENCE [LARGE SCALE GENOMIC DNA]</scope>
    <source>
        <strain evidence="3">XZYJT-10</strain>
    </source>
</reference>
<feature type="compositionally biased region" description="Polar residues" evidence="1">
    <location>
        <begin position="1"/>
        <end position="16"/>
    </location>
</feature>
<comment type="caution">
    <text evidence="2">The sequence shown here is derived from an EMBL/GenBank/DDBJ whole genome shotgun (WGS) entry which is preliminary data.</text>
</comment>
<feature type="region of interest" description="Disordered" evidence="1">
    <location>
        <begin position="1"/>
        <end position="75"/>
    </location>
</feature>
<accession>A0ABW2HLR5</accession>